<organism evidence="8">
    <name type="scientific">marine sediment metagenome</name>
    <dbReference type="NCBI Taxonomy" id="412755"/>
    <lineage>
        <taxon>unclassified sequences</taxon>
        <taxon>metagenomes</taxon>
        <taxon>ecological metagenomes</taxon>
    </lineage>
</organism>
<dbReference type="GO" id="GO:0003677">
    <property type="term" value="F:DNA binding"/>
    <property type="evidence" value="ECO:0007669"/>
    <property type="project" value="UniProtKB-KW"/>
</dbReference>
<evidence type="ECO:0000256" key="4">
    <source>
        <dbReference type="ARBA" id="ARBA00023125"/>
    </source>
</evidence>
<dbReference type="PANTHER" id="PTHR43133">
    <property type="entry name" value="RNA POLYMERASE ECF-TYPE SIGMA FACTO"/>
    <property type="match status" value="1"/>
</dbReference>
<evidence type="ECO:0000256" key="5">
    <source>
        <dbReference type="ARBA" id="ARBA00023163"/>
    </source>
</evidence>
<comment type="caution">
    <text evidence="8">The sequence shown here is derived from an EMBL/GenBank/DDBJ whole genome shotgun (WGS) entry which is preliminary data.</text>
</comment>
<sequence length="185" mass="21547">MVSVSFYLMSTDKRLIKKAQRGEVEAFGTLYDEYLTPIYSFVLLRVRHKSDAEDITQQVFLSAWKNIERYELRDNIPFSSWLYRIARNAVIDHYRTQREHVDIESLSEQLSADVPEPAQILDDTFQLQEVKRALNALGADEQDVLIMRFINELSSKEVADVLDKSEGAVRVVQHRALKKLKRELD</sequence>
<dbReference type="InterPro" id="IPR007627">
    <property type="entry name" value="RNA_pol_sigma70_r2"/>
</dbReference>
<keyword evidence="4" id="KW-0238">DNA-binding</keyword>
<dbReference type="Pfam" id="PF04542">
    <property type="entry name" value="Sigma70_r2"/>
    <property type="match status" value="1"/>
</dbReference>
<evidence type="ECO:0008006" key="9">
    <source>
        <dbReference type="Google" id="ProtNLM"/>
    </source>
</evidence>
<protein>
    <recommendedName>
        <fullName evidence="9">RNA polymerase sigma factor</fullName>
    </recommendedName>
</protein>
<feature type="domain" description="RNA polymerase sigma-70 region 2" evidence="6">
    <location>
        <begin position="30"/>
        <end position="98"/>
    </location>
</feature>
<comment type="similarity">
    <text evidence="1">Belongs to the sigma-70 factor family. ECF subfamily.</text>
</comment>
<dbReference type="InterPro" id="IPR014284">
    <property type="entry name" value="RNA_pol_sigma-70_dom"/>
</dbReference>
<dbReference type="Gene3D" id="1.10.10.10">
    <property type="entry name" value="Winged helix-like DNA-binding domain superfamily/Winged helix DNA-binding domain"/>
    <property type="match status" value="1"/>
</dbReference>
<feature type="domain" description="RNA polymerase sigma-70 region 4" evidence="7">
    <location>
        <begin position="133"/>
        <end position="181"/>
    </location>
</feature>
<dbReference type="Gene3D" id="1.10.1740.10">
    <property type="match status" value="1"/>
</dbReference>
<evidence type="ECO:0000256" key="3">
    <source>
        <dbReference type="ARBA" id="ARBA00023082"/>
    </source>
</evidence>
<dbReference type="InterPro" id="IPR007630">
    <property type="entry name" value="RNA_pol_sigma70_r4"/>
</dbReference>
<accession>A0A0F9MXB9</accession>
<dbReference type="EMBL" id="LAZR01004959">
    <property type="protein sequence ID" value="KKN04102.1"/>
    <property type="molecule type" value="Genomic_DNA"/>
</dbReference>
<reference evidence="8" key="1">
    <citation type="journal article" date="2015" name="Nature">
        <title>Complex archaea that bridge the gap between prokaryotes and eukaryotes.</title>
        <authorList>
            <person name="Spang A."/>
            <person name="Saw J.H."/>
            <person name="Jorgensen S.L."/>
            <person name="Zaremba-Niedzwiedzka K."/>
            <person name="Martijn J."/>
            <person name="Lind A.E."/>
            <person name="van Eijk R."/>
            <person name="Schleper C."/>
            <person name="Guy L."/>
            <person name="Ettema T.J."/>
        </authorList>
    </citation>
    <scope>NUCLEOTIDE SEQUENCE</scope>
</reference>
<dbReference type="InterPro" id="IPR013325">
    <property type="entry name" value="RNA_pol_sigma_r2"/>
</dbReference>
<dbReference type="PANTHER" id="PTHR43133:SF57">
    <property type="entry name" value="RNA POLYMERASE SIGMA-70 FACTOR"/>
    <property type="match status" value="1"/>
</dbReference>
<dbReference type="Pfam" id="PF04545">
    <property type="entry name" value="Sigma70_r4"/>
    <property type="match status" value="1"/>
</dbReference>
<evidence type="ECO:0000313" key="8">
    <source>
        <dbReference type="EMBL" id="KKN04102.1"/>
    </source>
</evidence>
<dbReference type="AlphaFoldDB" id="A0A0F9MXB9"/>
<dbReference type="InterPro" id="IPR013324">
    <property type="entry name" value="RNA_pol_sigma_r3/r4-like"/>
</dbReference>
<dbReference type="GO" id="GO:0006352">
    <property type="term" value="P:DNA-templated transcription initiation"/>
    <property type="evidence" value="ECO:0007669"/>
    <property type="project" value="InterPro"/>
</dbReference>
<dbReference type="InterPro" id="IPR039425">
    <property type="entry name" value="RNA_pol_sigma-70-like"/>
</dbReference>
<keyword evidence="3" id="KW-0731">Sigma factor</keyword>
<gene>
    <name evidence="8" type="ORF">LCGC14_1100900</name>
</gene>
<dbReference type="GO" id="GO:0016987">
    <property type="term" value="F:sigma factor activity"/>
    <property type="evidence" value="ECO:0007669"/>
    <property type="project" value="UniProtKB-KW"/>
</dbReference>
<evidence type="ECO:0000259" key="6">
    <source>
        <dbReference type="Pfam" id="PF04542"/>
    </source>
</evidence>
<name>A0A0F9MXB9_9ZZZZ</name>
<proteinExistence type="inferred from homology"/>
<dbReference type="InterPro" id="IPR036388">
    <property type="entry name" value="WH-like_DNA-bd_sf"/>
</dbReference>
<dbReference type="NCBIfam" id="TIGR02937">
    <property type="entry name" value="sigma70-ECF"/>
    <property type="match status" value="1"/>
</dbReference>
<evidence type="ECO:0000256" key="2">
    <source>
        <dbReference type="ARBA" id="ARBA00023015"/>
    </source>
</evidence>
<dbReference type="SUPFAM" id="SSF88659">
    <property type="entry name" value="Sigma3 and sigma4 domains of RNA polymerase sigma factors"/>
    <property type="match status" value="1"/>
</dbReference>
<keyword evidence="2" id="KW-0805">Transcription regulation</keyword>
<evidence type="ECO:0000259" key="7">
    <source>
        <dbReference type="Pfam" id="PF04545"/>
    </source>
</evidence>
<dbReference type="SUPFAM" id="SSF88946">
    <property type="entry name" value="Sigma2 domain of RNA polymerase sigma factors"/>
    <property type="match status" value="1"/>
</dbReference>
<dbReference type="CDD" id="cd06171">
    <property type="entry name" value="Sigma70_r4"/>
    <property type="match status" value="1"/>
</dbReference>
<keyword evidence="5" id="KW-0804">Transcription</keyword>
<evidence type="ECO:0000256" key="1">
    <source>
        <dbReference type="ARBA" id="ARBA00010641"/>
    </source>
</evidence>